<protein>
    <submittedName>
        <fullName evidence="3">KIF13B isoform 2</fullName>
    </submittedName>
</protein>
<dbReference type="SUPFAM" id="SSF74924">
    <property type="entry name" value="Cap-Gly domain"/>
    <property type="match status" value="1"/>
</dbReference>
<feature type="compositionally biased region" description="Low complexity" evidence="1">
    <location>
        <begin position="264"/>
        <end position="280"/>
    </location>
</feature>
<name>A0A2J8X5E4_PONAB</name>
<feature type="compositionally biased region" description="Low complexity" evidence="1">
    <location>
        <begin position="134"/>
        <end position="145"/>
    </location>
</feature>
<feature type="domain" description="CAP-Gly" evidence="2">
    <location>
        <begin position="313"/>
        <end position="355"/>
    </location>
</feature>
<accession>A0A2J8X5E4</accession>
<feature type="compositionally biased region" description="Polar residues" evidence="1">
    <location>
        <begin position="154"/>
        <end position="169"/>
    </location>
</feature>
<evidence type="ECO:0000313" key="3">
    <source>
        <dbReference type="EMBL" id="PNJ77253.1"/>
    </source>
</evidence>
<dbReference type="InterPro" id="IPR000938">
    <property type="entry name" value="CAP-Gly_domain"/>
</dbReference>
<organism evidence="3">
    <name type="scientific">Pongo abelii</name>
    <name type="common">Sumatran orangutan</name>
    <name type="synonym">Pongo pygmaeus abelii</name>
    <dbReference type="NCBI Taxonomy" id="9601"/>
    <lineage>
        <taxon>Eukaryota</taxon>
        <taxon>Metazoa</taxon>
        <taxon>Chordata</taxon>
        <taxon>Craniata</taxon>
        <taxon>Vertebrata</taxon>
        <taxon>Euteleostomi</taxon>
        <taxon>Mammalia</taxon>
        <taxon>Eutheria</taxon>
        <taxon>Euarchontoglires</taxon>
        <taxon>Primates</taxon>
        <taxon>Haplorrhini</taxon>
        <taxon>Catarrhini</taxon>
        <taxon>Hominidae</taxon>
        <taxon>Pongo</taxon>
    </lineage>
</organism>
<feature type="region of interest" description="Disordered" evidence="1">
    <location>
        <begin position="84"/>
        <end position="106"/>
    </location>
</feature>
<sequence length="418" mass="43527">LSGSRQDLIPSYSLGSNKGRWESQQDVSQTTVSRGIAPAPALSVSPPNNHSPDPGFSNLAASYLNPVKSFVPQMPKLLKSLFPVRDEKRGKRPSPLAHQAQPEMGPDVLVQTMGAPALKICDKPAKVPSPPPVIAVTAVTPAPEAQDGPPSPLSEASSGYFSHSVSTATLSDALGPGLDAAAPPGSMPTAPEAEPEAPISHPPPPTAVPAEEPPGPQQLVSPGRERPDLEAPAPGSPFRVRRVRASELRSFSRMLAGDPGCSPGAEGDAPAAGAGGQALASDSEEADEVPEWLREGEFVTVGAHKTGVVRYVGPADFQEGTWVGVELDLPSGKNDGSIGGKQYFRCNPGYGLLVRPSRVRRATGPVRRRSTGLRLGAPEARRSATLSGSATNLASLTAALAKADRSHKNPENRKSWAS</sequence>
<evidence type="ECO:0000259" key="2">
    <source>
        <dbReference type="PROSITE" id="PS50245"/>
    </source>
</evidence>
<dbReference type="AlphaFoldDB" id="A0A2J8X5E4"/>
<dbReference type="PROSITE" id="PS50245">
    <property type="entry name" value="CAP_GLY_2"/>
    <property type="match status" value="1"/>
</dbReference>
<feature type="compositionally biased region" description="Polar residues" evidence="1">
    <location>
        <begin position="22"/>
        <end position="33"/>
    </location>
</feature>
<dbReference type="Gene3D" id="2.30.30.190">
    <property type="entry name" value="CAP Gly-rich-like domain"/>
    <property type="match status" value="1"/>
</dbReference>
<comment type="caution">
    <text evidence="3">The sequence shown here is derived from an EMBL/GenBank/DDBJ whole genome shotgun (WGS) entry which is preliminary data.</text>
</comment>
<feature type="compositionally biased region" description="Low complexity" evidence="1">
    <location>
        <begin position="170"/>
        <end position="199"/>
    </location>
</feature>
<dbReference type="EMBL" id="NDHI03003372">
    <property type="protein sequence ID" value="PNJ77253.1"/>
    <property type="molecule type" value="Genomic_DNA"/>
</dbReference>
<reference evidence="3" key="1">
    <citation type="submission" date="2017-12" db="EMBL/GenBank/DDBJ databases">
        <title>High-resolution comparative analysis of great ape genomes.</title>
        <authorList>
            <person name="Pollen A."/>
            <person name="Hastie A."/>
            <person name="Hormozdiari F."/>
            <person name="Dougherty M."/>
            <person name="Liu R."/>
            <person name="Chaisson M."/>
            <person name="Hoppe E."/>
            <person name="Hill C."/>
            <person name="Pang A."/>
            <person name="Hillier L."/>
            <person name="Baker C."/>
            <person name="Armstrong J."/>
            <person name="Shendure J."/>
            <person name="Paten B."/>
            <person name="Wilson R."/>
            <person name="Chao H."/>
            <person name="Schneider V."/>
            <person name="Ventura M."/>
            <person name="Kronenberg Z."/>
            <person name="Murali S."/>
            <person name="Gordon D."/>
            <person name="Cantsilieris S."/>
            <person name="Munson K."/>
            <person name="Nelson B."/>
            <person name="Raja A."/>
            <person name="Underwood J."/>
            <person name="Diekhans M."/>
            <person name="Fiddes I."/>
            <person name="Haussler D."/>
            <person name="Eichler E."/>
        </authorList>
    </citation>
    <scope>NUCLEOTIDE SEQUENCE [LARGE SCALE GENOMIC DNA]</scope>
    <source>
        <strain evidence="3">Susie</strain>
    </source>
</reference>
<dbReference type="FunFam" id="2.30.30.190:FF:000009">
    <property type="entry name" value="Kinesin family member 13B"/>
    <property type="match status" value="1"/>
</dbReference>
<dbReference type="Pfam" id="PF01302">
    <property type="entry name" value="CAP_GLY"/>
    <property type="match status" value="1"/>
</dbReference>
<dbReference type="PROSITE" id="PS00845">
    <property type="entry name" value="CAP_GLY_1"/>
    <property type="match status" value="1"/>
</dbReference>
<feature type="region of interest" description="Disordered" evidence="1">
    <location>
        <begin position="132"/>
        <end position="242"/>
    </location>
</feature>
<proteinExistence type="predicted"/>
<feature type="region of interest" description="Disordered" evidence="1">
    <location>
        <begin position="1"/>
        <end position="58"/>
    </location>
</feature>
<dbReference type="InterPro" id="IPR036859">
    <property type="entry name" value="CAP-Gly_dom_sf"/>
</dbReference>
<feature type="non-terminal residue" evidence="3">
    <location>
        <position position="1"/>
    </location>
</feature>
<dbReference type="PANTHER" id="PTHR18916">
    <property type="entry name" value="DYNACTIN 1-RELATED MICROTUBULE-BINDING"/>
    <property type="match status" value="1"/>
</dbReference>
<dbReference type="SMART" id="SM01052">
    <property type="entry name" value="CAP_GLY"/>
    <property type="match status" value="1"/>
</dbReference>
<feature type="region of interest" description="Disordered" evidence="1">
    <location>
        <begin position="254"/>
        <end position="289"/>
    </location>
</feature>
<gene>
    <name evidence="3" type="ORF">CR201_G0005268</name>
</gene>
<feature type="compositionally biased region" description="Pro residues" evidence="1">
    <location>
        <begin position="200"/>
        <end position="216"/>
    </location>
</feature>
<evidence type="ECO:0000256" key="1">
    <source>
        <dbReference type="SAM" id="MobiDB-lite"/>
    </source>
</evidence>